<feature type="compositionally biased region" description="Low complexity" evidence="2">
    <location>
        <begin position="245"/>
        <end position="259"/>
    </location>
</feature>
<evidence type="ECO:0000256" key="2">
    <source>
        <dbReference type="SAM" id="MobiDB-lite"/>
    </source>
</evidence>
<dbReference type="Pfam" id="PF01033">
    <property type="entry name" value="Somatomedin_B"/>
    <property type="match status" value="1"/>
</dbReference>
<dbReference type="PROSITE" id="PS50958">
    <property type="entry name" value="SMB_2"/>
    <property type="match status" value="1"/>
</dbReference>
<evidence type="ECO:0000256" key="1">
    <source>
        <dbReference type="ARBA" id="ARBA00023157"/>
    </source>
</evidence>
<feature type="region of interest" description="Disordered" evidence="2">
    <location>
        <begin position="458"/>
        <end position="483"/>
    </location>
</feature>
<dbReference type="EMBL" id="CAUYUJ010018649">
    <property type="protein sequence ID" value="CAK0885278.1"/>
    <property type="molecule type" value="Genomic_DNA"/>
</dbReference>
<feature type="compositionally biased region" description="Low complexity" evidence="2">
    <location>
        <begin position="286"/>
        <end position="301"/>
    </location>
</feature>
<keyword evidence="5" id="KW-1185">Reference proteome</keyword>
<feature type="region of interest" description="Disordered" evidence="2">
    <location>
        <begin position="31"/>
        <end position="57"/>
    </location>
</feature>
<feature type="domain" description="SMB" evidence="3">
    <location>
        <begin position="171"/>
        <end position="213"/>
    </location>
</feature>
<dbReference type="SUPFAM" id="SSF90188">
    <property type="entry name" value="Somatomedin B domain"/>
    <property type="match status" value="1"/>
</dbReference>
<feature type="compositionally biased region" description="Gly residues" evidence="2">
    <location>
        <begin position="518"/>
        <end position="528"/>
    </location>
</feature>
<name>A0ABN9WFV3_9DINO</name>
<feature type="non-terminal residue" evidence="4">
    <location>
        <position position="564"/>
    </location>
</feature>
<dbReference type="InterPro" id="IPR001212">
    <property type="entry name" value="Somatomedin_B_dom"/>
</dbReference>
<dbReference type="Gene3D" id="4.10.410.20">
    <property type="match status" value="1"/>
</dbReference>
<comment type="caution">
    <text evidence="4">The sequence shown here is derived from an EMBL/GenBank/DDBJ whole genome shotgun (WGS) entry which is preliminary data.</text>
</comment>
<feature type="region of interest" description="Disordered" evidence="2">
    <location>
        <begin position="385"/>
        <end position="411"/>
    </location>
</feature>
<dbReference type="InterPro" id="IPR036024">
    <property type="entry name" value="Somatomedin_B-like_dom_sf"/>
</dbReference>
<protein>
    <recommendedName>
        <fullName evidence="3">SMB domain-containing protein</fullName>
    </recommendedName>
</protein>
<evidence type="ECO:0000259" key="3">
    <source>
        <dbReference type="PROSITE" id="PS50958"/>
    </source>
</evidence>
<gene>
    <name evidence="4" type="ORF">PCOR1329_LOCUS66931</name>
</gene>
<proteinExistence type="predicted"/>
<keyword evidence="1" id="KW-1015">Disulfide bond</keyword>
<organism evidence="4 5">
    <name type="scientific">Prorocentrum cordatum</name>
    <dbReference type="NCBI Taxonomy" id="2364126"/>
    <lineage>
        <taxon>Eukaryota</taxon>
        <taxon>Sar</taxon>
        <taxon>Alveolata</taxon>
        <taxon>Dinophyceae</taxon>
        <taxon>Prorocentrales</taxon>
        <taxon>Prorocentraceae</taxon>
        <taxon>Prorocentrum</taxon>
    </lineage>
</organism>
<dbReference type="SMART" id="SM00201">
    <property type="entry name" value="SO"/>
    <property type="match status" value="1"/>
</dbReference>
<dbReference type="PROSITE" id="PS00524">
    <property type="entry name" value="SMB_1"/>
    <property type="match status" value="1"/>
</dbReference>
<reference evidence="4" key="1">
    <citation type="submission" date="2023-10" db="EMBL/GenBank/DDBJ databases">
        <authorList>
            <person name="Chen Y."/>
            <person name="Shah S."/>
            <person name="Dougan E. K."/>
            <person name="Thang M."/>
            <person name="Chan C."/>
        </authorList>
    </citation>
    <scope>NUCLEOTIDE SEQUENCE [LARGE SCALE GENOMIC DNA]</scope>
</reference>
<dbReference type="Proteomes" id="UP001189429">
    <property type="component" value="Unassembled WGS sequence"/>
</dbReference>
<sequence>MSLMLRAWPREAAAPAGRPLEAGPAAASLLPHRSDEEDRGPCPAARGVAVAPGTTTAPSGRHLARLAAGLAAAALAATAPAAVRVCWSGLGPRSRAAVPLWGPEAGGQTSRLQELDAVPAAVLSSNPGAAVVDASAGALSSNPGAAVVGASASLLDSSATSLGGSLGGLATAGSCAALGCGEFDRGRPCQCNQQCLRHSNCCSDYDTACAAASPPPSGQVPLAAPLGGTAAAVAQSAPPTRAEAEQMAASMAASSPAAPLGDTAAAVAQSAPPTQAEAEEKEERTAAPMAAPLPGRPSAAAPAPPPPAAAEAGLASGGNATEAWACYAYDSTSGESDEWCRAVGTAQDDGWEYRLVASARLGVKASGLECGSGCNCCRRRVGEQAGGVPSSSNSSGSAATSGVPSISSGAAAATGATPFTTASTAGGAAAGAAAPSAGEGLADGSRLASPAYAVAAEPAAEPAGPTGSLGNGPPTGALSSSQGGAAVVPFGGGILDDMSVSEHGSLDSLPSLNDGAWGDDGTGGDAGGGPQRHSFYMYRAQDCPLVRAFGCPLPIGPSACRSSC</sequence>
<feature type="region of interest" description="Disordered" evidence="2">
    <location>
        <begin position="499"/>
        <end position="528"/>
    </location>
</feature>
<feature type="region of interest" description="Disordered" evidence="2">
    <location>
        <begin position="234"/>
        <end position="315"/>
    </location>
</feature>
<evidence type="ECO:0000313" key="5">
    <source>
        <dbReference type="Proteomes" id="UP001189429"/>
    </source>
</evidence>
<accession>A0ABN9WFV3</accession>
<feature type="compositionally biased region" description="Low complexity" evidence="2">
    <location>
        <begin position="386"/>
        <end position="411"/>
    </location>
</feature>
<evidence type="ECO:0000313" key="4">
    <source>
        <dbReference type="EMBL" id="CAK0885278.1"/>
    </source>
</evidence>